<dbReference type="EnsemblPlants" id="OPUNC12G05950.1">
    <property type="protein sequence ID" value="OPUNC12G05950.1"/>
    <property type="gene ID" value="OPUNC12G05950"/>
</dbReference>
<dbReference type="HOGENOM" id="CLU_2626218_0_0_1"/>
<protein>
    <submittedName>
        <fullName evidence="2">Uncharacterized protein</fullName>
    </submittedName>
</protein>
<dbReference type="AlphaFoldDB" id="A0A0E0MKR7"/>
<accession>A0A0E0MKR7</accession>
<reference evidence="2" key="1">
    <citation type="submission" date="2015-04" db="UniProtKB">
        <authorList>
            <consortium name="EnsemblPlants"/>
        </authorList>
    </citation>
    <scope>IDENTIFICATION</scope>
</reference>
<evidence type="ECO:0000313" key="3">
    <source>
        <dbReference type="Proteomes" id="UP000026962"/>
    </source>
</evidence>
<name>A0A0E0MKR7_ORYPU</name>
<proteinExistence type="predicted"/>
<feature type="chain" id="PRO_5002368085" evidence="1">
    <location>
        <begin position="32"/>
        <end position="78"/>
    </location>
</feature>
<evidence type="ECO:0000256" key="1">
    <source>
        <dbReference type="SAM" id="SignalP"/>
    </source>
</evidence>
<reference evidence="2" key="2">
    <citation type="submission" date="2018-05" db="EMBL/GenBank/DDBJ databases">
        <title>OpunRS2 (Oryza punctata Reference Sequence Version 2).</title>
        <authorList>
            <person name="Zhang J."/>
            <person name="Kudrna D."/>
            <person name="Lee S."/>
            <person name="Talag J."/>
            <person name="Welchert J."/>
            <person name="Wing R.A."/>
        </authorList>
    </citation>
    <scope>NUCLEOTIDE SEQUENCE [LARGE SCALE GENOMIC DNA]</scope>
</reference>
<dbReference type="Gramene" id="OPUNC12G05950.1">
    <property type="protein sequence ID" value="OPUNC12G05950.1"/>
    <property type="gene ID" value="OPUNC12G05950"/>
</dbReference>
<keyword evidence="1" id="KW-0732">Signal</keyword>
<dbReference type="Proteomes" id="UP000026962">
    <property type="component" value="Chromosome 12"/>
</dbReference>
<organism evidence="2">
    <name type="scientific">Oryza punctata</name>
    <name type="common">Red rice</name>
    <dbReference type="NCBI Taxonomy" id="4537"/>
    <lineage>
        <taxon>Eukaryota</taxon>
        <taxon>Viridiplantae</taxon>
        <taxon>Streptophyta</taxon>
        <taxon>Embryophyta</taxon>
        <taxon>Tracheophyta</taxon>
        <taxon>Spermatophyta</taxon>
        <taxon>Magnoliopsida</taxon>
        <taxon>Liliopsida</taxon>
        <taxon>Poales</taxon>
        <taxon>Poaceae</taxon>
        <taxon>BOP clade</taxon>
        <taxon>Oryzoideae</taxon>
        <taxon>Oryzeae</taxon>
        <taxon>Oryzinae</taxon>
        <taxon>Oryza</taxon>
    </lineage>
</organism>
<feature type="signal peptide" evidence="1">
    <location>
        <begin position="1"/>
        <end position="31"/>
    </location>
</feature>
<evidence type="ECO:0000313" key="2">
    <source>
        <dbReference type="EnsemblPlants" id="OPUNC12G05950.1"/>
    </source>
</evidence>
<keyword evidence="3" id="KW-1185">Reference proteome</keyword>
<sequence length="78" mass="8486">MATAAPRPATSCGGRPLVVLLLLLALVVIAAMTEDQHQLHEEAPNNTAFARAPLVQEEARVHSQCTNHPRQCPPPHKY</sequence>